<keyword evidence="8" id="KW-1185">Reference proteome</keyword>
<dbReference type="CDD" id="cd03255">
    <property type="entry name" value="ABC_MJ0796_LolCDE_FtsE"/>
    <property type="match status" value="1"/>
</dbReference>
<keyword evidence="3 7" id="KW-0067">ATP-binding</keyword>
<evidence type="ECO:0000256" key="4">
    <source>
        <dbReference type="PROSITE-ProRule" id="PRU01076"/>
    </source>
</evidence>
<dbReference type="SMART" id="SM00382">
    <property type="entry name" value="AAA"/>
    <property type="match status" value="1"/>
</dbReference>
<sequence>MTTDPSLTELANRVSDARDRPAYGHDALITCDRLVRIFTTDGVEVQALQGLDLLVREGELMALVGASGSGKSTLMNILAGLDTPTAGAARVAGRDLLTMTAADRLAYRRETVGFVWQQTARNLLPYLTAAQNVALPLQLSGTRKGRRARRERALELLELLQVADCRDRRPQQMSGGQQQRVAIAVALANAPAVLLADEPTGELDSQTATQIFEAFRTANETLGTTIVIVTHDQAVAGEVRRTVAIRDGRTSTEVLRRSEIDAATGHETVVAREYAMLDRAGRLQLPADYLRALDMRDRVALELESDHIGVWPDGTR</sequence>
<feature type="domain" description="SpoVT-AbrB" evidence="6">
    <location>
        <begin position="272"/>
        <end position="315"/>
    </location>
</feature>
<dbReference type="RefSeq" id="WP_201815534.1">
    <property type="nucleotide sequence ID" value="NZ_JAERRH010000003.1"/>
</dbReference>
<protein>
    <submittedName>
        <fullName evidence="7">ABC transporter ATP-binding protein</fullName>
    </submittedName>
</protein>
<dbReference type="InterPro" id="IPR007159">
    <property type="entry name" value="SpoVT-AbrB_dom"/>
</dbReference>
<dbReference type="PROSITE" id="PS50893">
    <property type="entry name" value="ABC_TRANSPORTER_2"/>
    <property type="match status" value="1"/>
</dbReference>
<evidence type="ECO:0000256" key="2">
    <source>
        <dbReference type="ARBA" id="ARBA00022741"/>
    </source>
</evidence>
<keyword evidence="2" id="KW-0547">Nucleotide-binding</keyword>
<proteinExistence type="predicted"/>
<dbReference type="Gene3D" id="3.40.50.300">
    <property type="entry name" value="P-loop containing nucleotide triphosphate hydrolases"/>
    <property type="match status" value="1"/>
</dbReference>
<accession>A0ABS1NZK0</accession>
<dbReference type="InterPro" id="IPR015854">
    <property type="entry name" value="ABC_transpr_LolD-like"/>
</dbReference>
<keyword evidence="1" id="KW-0813">Transport</keyword>
<evidence type="ECO:0000259" key="6">
    <source>
        <dbReference type="PROSITE" id="PS51740"/>
    </source>
</evidence>
<dbReference type="PROSITE" id="PS51740">
    <property type="entry name" value="SPOVT_ABRB"/>
    <property type="match status" value="1"/>
</dbReference>
<evidence type="ECO:0000313" key="7">
    <source>
        <dbReference type="EMBL" id="MBL1105101.1"/>
    </source>
</evidence>
<dbReference type="InterPro" id="IPR027417">
    <property type="entry name" value="P-loop_NTPase"/>
</dbReference>
<dbReference type="InterPro" id="IPR017911">
    <property type="entry name" value="MacB-like_ATP-bd"/>
</dbReference>
<reference evidence="7 8" key="1">
    <citation type="submission" date="2021-01" db="EMBL/GenBank/DDBJ databases">
        <title>WGS of actinomycetes isolated from Thailand.</title>
        <authorList>
            <person name="Thawai C."/>
        </authorList>
    </citation>
    <scope>NUCLEOTIDE SEQUENCE [LARGE SCALE GENOMIC DNA]</scope>
    <source>
        <strain evidence="7 8">CH5-8</strain>
    </source>
</reference>
<evidence type="ECO:0000259" key="5">
    <source>
        <dbReference type="PROSITE" id="PS50893"/>
    </source>
</evidence>
<dbReference type="PROSITE" id="PS00211">
    <property type="entry name" value="ABC_TRANSPORTER_1"/>
    <property type="match status" value="1"/>
</dbReference>
<gene>
    <name evidence="7" type="ORF">JK361_10940</name>
</gene>
<dbReference type="Pfam" id="PF00005">
    <property type="entry name" value="ABC_tran"/>
    <property type="match status" value="1"/>
</dbReference>
<evidence type="ECO:0000313" key="8">
    <source>
        <dbReference type="Proteomes" id="UP000621386"/>
    </source>
</evidence>
<organism evidence="7 8">
    <name type="scientific">Streptomyces musisoli</name>
    <dbReference type="NCBI Taxonomy" id="2802280"/>
    <lineage>
        <taxon>Bacteria</taxon>
        <taxon>Bacillati</taxon>
        <taxon>Actinomycetota</taxon>
        <taxon>Actinomycetes</taxon>
        <taxon>Kitasatosporales</taxon>
        <taxon>Streptomycetaceae</taxon>
        <taxon>Streptomyces</taxon>
    </lineage>
</organism>
<dbReference type="Proteomes" id="UP000621386">
    <property type="component" value="Unassembled WGS sequence"/>
</dbReference>
<evidence type="ECO:0000256" key="1">
    <source>
        <dbReference type="ARBA" id="ARBA00022448"/>
    </source>
</evidence>
<keyword evidence="4" id="KW-0238">DNA-binding</keyword>
<dbReference type="PANTHER" id="PTHR24220:SF685">
    <property type="entry name" value="ABC TRANSPORTER RELATED"/>
    <property type="match status" value="1"/>
</dbReference>
<dbReference type="PANTHER" id="PTHR24220">
    <property type="entry name" value="IMPORT ATP-BINDING PROTEIN"/>
    <property type="match status" value="1"/>
</dbReference>
<dbReference type="InterPro" id="IPR003439">
    <property type="entry name" value="ABC_transporter-like_ATP-bd"/>
</dbReference>
<dbReference type="GO" id="GO:0005524">
    <property type="term" value="F:ATP binding"/>
    <property type="evidence" value="ECO:0007669"/>
    <property type="project" value="UniProtKB-KW"/>
</dbReference>
<dbReference type="InterPro" id="IPR017871">
    <property type="entry name" value="ABC_transporter-like_CS"/>
</dbReference>
<dbReference type="InterPro" id="IPR003593">
    <property type="entry name" value="AAA+_ATPase"/>
</dbReference>
<feature type="domain" description="ABC transporter" evidence="5">
    <location>
        <begin position="32"/>
        <end position="272"/>
    </location>
</feature>
<dbReference type="SUPFAM" id="SSF52540">
    <property type="entry name" value="P-loop containing nucleoside triphosphate hydrolases"/>
    <property type="match status" value="1"/>
</dbReference>
<name>A0ABS1NZK0_9ACTN</name>
<comment type="caution">
    <text evidence="7">The sequence shown here is derived from an EMBL/GenBank/DDBJ whole genome shotgun (WGS) entry which is preliminary data.</text>
</comment>
<evidence type="ECO:0000256" key="3">
    <source>
        <dbReference type="ARBA" id="ARBA00022840"/>
    </source>
</evidence>
<dbReference type="EMBL" id="JAERRH010000003">
    <property type="protein sequence ID" value="MBL1105101.1"/>
    <property type="molecule type" value="Genomic_DNA"/>
</dbReference>